<evidence type="ECO:0000313" key="2">
    <source>
        <dbReference type="EMBL" id="QFU75125.1"/>
    </source>
</evidence>
<protein>
    <submittedName>
        <fullName evidence="2">VanZ family protein</fullName>
    </submittedName>
</protein>
<dbReference type="Proteomes" id="UP000326287">
    <property type="component" value="Chromosome"/>
</dbReference>
<dbReference type="EMBL" id="CP036422">
    <property type="protein sequence ID" value="QFU75125.1"/>
    <property type="molecule type" value="Genomic_DNA"/>
</dbReference>
<reference evidence="2 3" key="1">
    <citation type="submission" date="2019-02" db="EMBL/GenBank/DDBJ databases">
        <authorList>
            <person name="Li S.-H."/>
        </authorList>
    </citation>
    <scope>NUCLEOTIDE SEQUENCE [LARGE SCALE GENOMIC DNA]</scope>
    <source>
        <strain evidence="2 3">IMCC14385</strain>
    </source>
</reference>
<feature type="domain" description="VanZ-like" evidence="1">
    <location>
        <begin position="29"/>
        <end position="101"/>
    </location>
</feature>
<dbReference type="Pfam" id="PF04892">
    <property type="entry name" value="VanZ"/>
    <property type="match status" value="1"/>
</dbReference>
<accession>A0A5P9NHW9</accession>
<dbReference type="OrthoDB" id="5739642at2"/>
<organism evidence="2 3">
    <name type="scientific">Halioglobus maricola</name>
    <dbReference type="NCBI Taxonomy" id="2601894"/>
    <lineage>
        <taxon>Bacteria</taxon>
        <taxon>Pseudomonadati</taxon>
        <taxon>Pseudomonadota</taxon>
        <taxon>Gammaproteobacteria</taxon>
        <taxon>Cellvibrionales</taxon>
        <taxon>Halieaceae</taxon>
        <taxon>Halioglobus</taxon>
    </lineage>
</organism>
<proteinExistence type="predicted"/>
<name>A0A5P9NHW9_9GAMM</name>
<sequence length="109" mass="12007">MSKLVLLGYAGLITYASVRPMDSAPLEPWDKVGHLAIYAIFALLARRAVPPLKKYTYLCIAIFIYSGVLETVQSQLPGRAMSEYDLLANGIGIAIGFYISKKIFNGQHI</sequence>
<dbReference type="RefSeq" id="WP_152661231.1">
    <property type="nucleotide sequence ID" value="NZ_CP036422.1"/>
</dbReference>
<evidence type="ECO:0000313" key="3">
    <source>
        <dbReference type="Proteomes" id="UP000326287"/>
    </source>
</evidence>
<dbReference type="PANTHER" id="PTHR28008">
    <property type="entry name" value="DOMAIN PROTEIN, PUTATIVE (AFU_ORTHOLOGUE AFUA_3G10980)-RELATED"/>
    <property type="match status" value="1"/>
</dbReference>
<gene>
    <name evidence="2" type="ORF">EY643_05380</name>
</gene>
<dbReference type="InterPro" id="IPR006976">
    <property type="entry name" value="VanZ-like"/>
</dbReference>
<keyword evidence="3" id="KW-1185">Reference proteome</keyword>
<evidence type="ECO:0000259" key="1">
    <source>
        <dbReference type="Pfam" id="PF04892"/>
    </source>
</evidence>
<dbReference type="AlphaFoldDB" id="A0A5P9NHW9"/>
<dbReference type="NCBIfam" id="NF037970">
    <property type="entry name" value="vanZ_1"/>
    <property type="match status" value="1"/>
</dbReference>
<dbReference type="KEGG" id="halc:EY643_05380"/>
<dbReference type="PANTHER" id="PTHR28008:SF1">
    <property type="entry name" value="DOMAIN PROTEIN, PUTATIVE (AFU_ORTHOLOGUE AFUA_3G10980)-RELATED"/>
    <property type="match status" value="1"/>
</dbReference>